<gene>
    <name evidence="8" type="ordered locus">PB2503_04917</name>
</gene>
<dbReference type="PIRSF" id="PIRSF006281">
    <property type="entry name" value="MdoG"/>
    <property type="match status" value="1"/>
</dbReference>
<dbReference type="KEGG" id="pbr:PB2503_04917"/>
<dbReference type="HOGENOM" id="CLU_023403_2_0_5"/>
<feature type="region of interest" description="Disordered" evidence="6">
    <location>
        <begin position="43"/>
        <end position="89"/>
    </location>
</feature>
<comment type="pathway">
    <text evidence="2">Glycan metabolism; osmoregulated periplasmic glucan (OPG) biosynthesis.</text>
</comment>
<dbReference type="GO" id="GO:0003824">
    <property type="term" value="F:catalytic activity"/>
    <property type="evidence" value="ECO:0007669"/>
    <property type="project" value="InterPro"/>
</dbReference>
<dbReference type="GO" id="GO:0030288">
    <property type="term" value="C:outer membrane-bounded periplasmic space"/>
    <property type="evidence" value="ECO:0007669"/>
    <property type="project" value="TreeGrafter"/>
</dbReference>
<dbReference type="GO" id="GO:0051274">
    <property type="term" value="P:beta-glucan biosynthetic process"/>
    <property type="evidence" value="ECO:0007669"/>
    <property type="project" value="TreeGrafter"/>
</dbReference>
<evidence type="ECO:0000313" key="8">
    <source>
        <dbReference type="EMBL" id="ADM09058.1"/>
    </source>
</evidence>
<evidence type="ECO:0000256" key="4">
    <source>
        <dbReference type="ARBA" id="ARBA00015376"/>
    </source>
</evidence>
<dbReference type="eggNOG" id="COG3131">
    <property type="taxonomic scope" value="Bacteria"/>
</dbReference>
<evidence type="ECO:0000256" key="3">
    <source>
        <dbReference type="ARBA" id="ARBA00009284"/>
    </source>
</evidence>
<dbReference type="PANTHER" id="PTHR30504">
    <property type="entry name" value="GLUCANS BIOSYNTHESIS PROTEIN"/>
    <property type="match status" value="1"/>
</dbReference>
<evidence type="ECO:0000256" key="1">
    <source>
        <dbReference type="ARBA" id="ARBA00004418"/>
    </source>
</evidence>
<dbReference type="SUPFAM" id="SSF74650">
    <property type="entry name" value="Galactose mutarotase-like"/>
    <property type="match status" value="1"/>
</dbReference>
<evidence type="ECO:0000259" key="7">
    <source>
        <dbReference type="Pfam" id="PF04349"/>
    </source>
</evidence>
<dbReference type="PANTHER" id="PTHR30504:SF4">
    <property type="entry name" value="GLUCANS BIOSYNTHESIS PROTEIN G"/>
    <property type="match status" value="1"/>
</dbReference>
<protein>
    <recommendedName>
        <fullName evidence="4">Glucans biosynthesis protein G</fullName>
    </recommendedName>
</protein>
<comment type="subcellular location">
    <subcellularLocation>
        <location evidence="1">Periplasm</location>
    </subcellularLocation>
</comment>
<name>E0TFP3_PARBH</name>
<keyword evidence="9" id="KW-1185">Reference proteome</keyword>
<proteinExistence type="inferred from homology"/>
<dbReference type="InterPro" id="IPR014438">
    <property type="entry name" value="Glucan_biosyn_MdoG/MdoD"/>
</dbReference>
<dbReference type="EMBL" id="CP002156">
    <property type="protein sequence ID" value="ADM09058.1"/>
    <property type="molecule type" value="Genomic_DNA"/>
</dbReference>
<dbReference type="SUPFAM" id="SSF81296">
    <property type="entry name" value="E set domains"/>
    <property type="match status" value="1"/>
</dbReference>
<dbReference type="OrthoDB" id="9777817at2"/>
<feature type="compositionally biased region" description="Acidic residues" evidence="6">
    <location>
        <begin position="66"/>
        <end position="83"/>
    </location>
</feature>
<organism evidence="8 9">
    <name type="scientific">Parvularcula bermudensis (strain ATCC BAA-594 / HTCC2503 / KCTC 12087)</name>
    <dbReference type="NCBI Taxonomy" id="314260"/>
    <lineage>
        <taxon>Bacteria</taxon>
        <taxon>Pseudomonadati</taxon>
        <taxon>Pseudomonadota</taxon>
        <taxon>Alphaproteobacteria</taxon>
        <taxon>Parvularculales</taxon>
        <taxon>Parvularculaceae</taxon>
        <taxon>Parvularcula</taxon>
    </lineage>
</organism>
<reference evidence="9" key="1">
    <citation type="submission" date="2010-08" db="EMBL/GenBank/DDBJ databases">
        <title>Genome sequence of Parvularcula bermudensis HTCC2503.</title>
        <authorList>
            <person name="Kang D.-M."/>
            <person name="Oh H.-M."/>
            <person name="Cho J.-C."/>
        </authorList>
    </citation>
    <scope>NUCLEOTIDE SEQUENCE [LARGE SCALE GENOMIC DNA]</scope>
    <source>
        <strain evidence="9">ATCC BAA-594 / HTCC2503 / KCTC 12087</strain>
    </source>
</reference>
<dbReference type="InterPro" id="IPR007444">
    <property type="entry name" value="Glucan_biosyn_MdoG_C"/>
</dbReference>
<dbReference type="RefSeq" id="WP_013300032.1">
    <property type="nucleotide sequence ID" value="NC_014414.1"/>
</dbReference>
<dbReference type="Proteomes" id="UP000001302">
    <property type="component" value="Chromosome"/>
</dbReference>
<accession>E0TFP3</accession>
<dbReference type="STRING" id="314260.PB2503_04917"/>
<keyword evidence="5" id="KW-0574">Periplasm</keyword>
<dbReference type="Pfam" id="PF04349">
    <property type="entry name" value="MdoG"/>
    <property type="match status" value="1"/>
</dbReference>
<evidence type="ECO:0000256" key="5">
    <source>
        <dbReference type="ARBA" id="ARBA00022764"/>
    </source>
</evidence>
<dbReference type="InterPro" id="IPR011013">
    <property type="entry name" value="Gal_mutarotase_sf_dom"/>
</dbReference>
<comment type="similarity">
    <text evidence="3">Belongs to the OpgD/OpgG family.</text>
</comment>
<feature type="compositionally biased region" description="Basic and acidic residues" evidence="6">
    <location>
        <begin position="54"/>
        <end position="65"/>
    </location>
</feature>
<feature type="domain" description="Glucan biosynthesis periplasmic MdoG C-terminal" evidence="7">
    <location>
        <begin position="89"/>
        <end position="556"/>
    </location>
</feature>
<sequence>MVPSFPFLVLKPAAVAGVIGWVFGQLATLPVVVPEPIATKADLMPDQAGTQTDPEVKDRPAAKASDEDEQEIAAAQEDTEPDAPADPPFSFETVIAEAKALSARSYQAPPDPPAAAKALDYDAYRRIRFQERRADLQSSESFRVQYAPRGSLFSRAVDIYFVSDGTVSERPYDPKDFNFYDLPLSEEEKADLDFAGFRLLSPINAPGKFDEVLSFLGASYFRAIGAGDTYGTSARGLAIRTASPEGEEFPHFHRFWLEVPAQDATQLTVYALLDSPSVTGAFAFDVAPGFATIMDVQAVFFPRRDLENVGIAPLSSMFEFGSQDPLLRKRDYRPNVHDADGLAIRLANGERVWRPLVNPQNVEISSFAEKTPLSFGLEQRERTFSAFADDEAAYETRPSVTITPKGDWGSGRLMLVEIPTPNEFNDNIVAFWRPKTPWKKGERIDIAYRLHWGEALGPQPAIATVAKTRIGQEIGGDRPLIIVDFEAGDPALWANANPMVTTSNGSIVGLTHRLIPEEGLYRISFLLDKDDPRPAELRGVIQSGNRQVSETWLFRWTDL</sequence>
<evidence type="ECO:0000256" key="6">
    <source>
        <dbReference type="SAM" id="MobiDB-lite"/>
    </source>
</evidence>
<dbReference type="InterPro" id="IPR013783">
    <property type="entry name" value="Ig-like_fold"/>
</dbReference>
<dbReference type="InterPro" id="IPR014718">
    <property type="entry name" value="GH-type_carb-bd"/>
</dbReference>
<dbReference type="InterPro" id="IPR014756">
    <property type="entry name" value="Ig_E-set"/>
</dbReference>
<evidence type="ECO:0000256" key="2">
    <source>
        <dbReference type="ARBA" id="ARBA00005001"/>
    </source>
</evidence>
<reference evidence="8 9" key="2">
    <citation type="journal article" date="2011" name="J. Bacteriol.">
        <title>Complete genome sequence of strain HTCC2503T of Parvularcula bermudensis, the type species of the order "Parvularculales" in the class Alphaproteobacteria.</title>
        <authorList>
            <person name="Oh H.M."/>
            <person name="Kang I."/>
            <person name="Vergin K.L."/>
            <person name="Kang D."/>
            <person name="Rhee K.H."/>
            <person name="Giovannoni S.J."/>
            <person name="Cho J.C."/>
        </authorList>
    </citation>
    <scope>NUCLEOTIDE SEQUENCE [LARGE SCALE GENOMIC DNA]</scope>
    <source>
        <strain evidence="9">ATCC BAA-594 / HTCC2503 / KCTC 12087</strain>
    </source>
</reference>
<dbReference type="Gene3D" id="2.70.98.10">
    <property type="match status" value="1"/>
</dbReference>
<dbReference type="GO" id="GO:0030246">
    <property type="term" value="F:carbohydrate binding"/>
    <property type="evidence" value="ECO:0007669"/>
    <property type="project" value="InterPro"/>
</dbReference>
<dbReference type="Gene3D" id="2.60.40.10">
    <property type="entry name" value="Immunoglobulins"/>
    <property type="match status" value="1"/>
</dbReference>
<evidence type="ECO:0000313" key="9">
    <source>
        <dbReference type="Proteomes" id="UP000001302"/>
    </source>
</evidence>
<dbReference type="AlphaFoldDB" id="E0TFP3"/>
<dbReference type="UniPathway" id="UPA00637"/>